<accession>A0A8D9D1V8</accession>
<name>A0A8D9D1V8_BRACM</name>
<evidence type="ECO:0000313" key="1">
    <source>
        <dbReference type="EMBL" id="CAG7865313.1"/>
    </source>
</evidence>
<dbReference type="EMBL" id="LS974625">
    <property type="protein sequence ID" value="CAG7865313.1"/>
    <property type="molecule type" value="Genomic_DNA"/>
</dbReference>
<dbReference type="AlphaFoldDB" id="A0A8D9D1V8"/>
<organism evidence="1 2">
    <name type="scientific">Brassica campestris</name>
    <name type="common">Field mustard</name>
    <dbReference type="NCBI Taxonomy" id="3711"/>
    <lineage>
        <taxon>Eukaryota</taxon>
        <taxon>Viridiplantae</taxon>
        <taxon>Streptophyta</taxon>
        <taxon>Embryophyta</taxon>
        <taxon>Tracheophyta</taxon>
        <taxon>Spermatophyta</taxon>
        <taxon>Magnoliopsida</taxon>
        <taxon>eudicotyledons</taxon>
        <taxon>Gunneridae</taxon>
        <taxon>Pentapetalae</taxon>
        <taxon>rosids</taxon>
        <taxon>malvids</taxon>
        <taxon>Brassicales</taxon>
        <taxon>Brassicaceae</taxon>
        <taxon>Brassiceae</taxon>
        <taxon>Brassica</taxon>
    </lineage>
</organism>
<sequence length="60" mass="6795">MPTQTPPLLLQLPLCRLSSNSGKTWEITKTYDDKGKETWDNEQIVMMKESGKCNLSLVVP</sequence>
<dbReference type="Gramene" id="A09p57800.2_BraZ1">
    <property type="protein sequence ID" value="A09p57800.2_BraZ1.CDS"/>
    <property type="gene ID" value="A09g57800.2_BraZ1"/>
</dbReference>
<protein>
    <submittedName>
        <fullName evidence="1">Uncharacterized protein</fullName>
    </submittedName>
</protein>
<dbReference type="Proteomes" id="UP000694005">
    <property type="component" value="Chromosome A09"/>
</dbReference>
<evidence type="ECO:0000313" key="2">
    <source>
        <dbReference type="Proteomes" id="UP000694005"/>
    </source>
</evidence>
<reference evidence="1 2" key="1">
    <citation type="submission" date="2021-07" db="EMBL/GenBank/DDBJ databases">
        <authorList>
            <consortium name="Genoscope - CEA"/>
            <person name="William W."/>
        </authorList>
    </citation>
    <scope>NUCLEOTIDE SEQUENCE [LARGE SCALE GENOMIC DNA]</scope>
</reference>
<gene>
    <name evidence="1" type="ORF">BRAPAZ1V2_A09P57800.2</name>
</gene>
<proteinExistence type="predicted"/>